<comment type="caution">
    <text evidence="2">The sequence shown here is derived from an EMBL/GenBank/DDBJ whole genome shotgun (WGS) entry which is preliminary data.</text>
</comment>
<gene>
    <name evidence="2" type="ORF">BKA02_001573</name>
</gene>
<organism evidence="2 3">
    <name type="scientific">Microbacterium pseudoresistens</name>
    <dbReference type="NCBI Taxonomy" id="640634"/>
    <lineage>
        <taxon>Bacteria</taxon>
        <taxon>Bacillati</taxon>
        <taxon>Actinomycetota</taxon>
        <taxon>Actinomycetes</taxon>
        <taxon>Micrococcales</taxon>
        <taxon>Microbacteriaceae</taxon>
        <taxon>Microbacterium</taxon>
    </lineage>
</organism>
<feature type="transmembrane region" description="Helical" evidence="1">
    <location>
        <begin position="32"/>
        <end position="55"/>
    </location>
</feature>
<dbReference type="EMBL" id="JACCBH010000001">
    <property type="protein sequence ID" value="NYD54518.1"/>
    <property type="molecule type" value="Genomic_DNA"/>
</dbReference>
<protein>
    <submittedName>
        <fullName evidence="2">Uncharacterized protein</fullName>
    </submittedName>
</protein>
<keyword evidence="1" id="KW-0812">Transmembrane</keyword>
<dbReference type="RefSeq" id="WP_179432890.1">
    <property type="nucleotide sequence ID" value="NZ_BAABLC010000001.1"/>
</dbReference>
<dbReference type="Proteomes" id="UP000552045">
    <property type="component" value="Unassembled WGS sequence"/>
</dbReference>
<proteinExistence type="predicted"/>
<name>A0A7Y9JNF8_9MICO</name>
<sequence>MATVVFFALAVLGLGALTLATAQDLIDEPGLGALPGALAMIVALAVFSIGLAVVLRAPRPRFVSSVFLAFSAALAHLVALWLGALIAGAGPAAATAIVGRFVLGGASALITVAALLAAFGGIAARRSRSGTPRWPWEGDGVP</sequence>
<feature type="transmembrane region" description="Helical" evidence="1">
    <location>
        <begin position="67"/>
        <end position="89"/>
    </location>
</feature>
<keyword evidence="1" id="KW-0472">Membrane</keyword>
<accession>A0A7Y9JNF8</accession>
<feature type="transmembrane region" description="Helical" evidence="1">
    <location>
        <begin position="101"/>
        <end position="124"/>
    </location>
</feature>
<reference evidence="2 3" key="1">
    <citation type="submission" date="2020-07" db="EMBL/GenBank/DDBJ databases">
        <title>Sequencing the genomes of 1000 actinobacteria strains.</title>
        <authorList>
            <person name="Klenk H.-P."/>
        </authorList>
    </citation>
    <scope>NUCLEOTIDE SEQUENCE [LARGE SCALE GENOMIC DNA]</scope>
    <source>
        <strain evidence="2 3">DSM 22185</strain>
    </source>
</reference>
<dbReference type="AlphaFoldDB" id="A0A7Y9JNF8"/>
<keyword evidence="1" id="KW-1133">Transmembrane helix</keyword>
<evidence type="ECO:0000313" key="3">
    <source>
        <dbReference type="Proteomes" id="UP000552045"/>
    </source>
</evidence>
<evidence type="ECO:0000313" key="2">
    <source>
        <dbReference type="EMBL" id="NYD54518.1"/>
    </source>
</evidence>
<evidence type="ECO:0000256" key="1">
    <source>
        <dbReference type="SAM" id="Phobius"/>
    </source>
</evidence>
<keyword evidence="3" id="KW-1185">Reference proteome</keyword>